<evidence type="ECO:0000313" key="6">
    <source>
        <dbReference type="EMBL" id="PRY21987.1"/>
    </source>
</evidence>
<evidence type="ECO:0000259" key="5">
    <source>
        <dbReference type="PROSITE" id="PS50977"/>
    </source>
</evidence>
<dbReference type="SUPFAM" id="SSF46689">
    <property type="entry name" value="Homeodomain-like"/>
    <property type="match status" value="1"/>
</dbReference>
<dbReference type="PANTHER" id="PTHR30055">
    <property type="entry name" value="HTH-TYPE TRANSCRIPTIONAL REGULATOR RUTR"/>
    <property type="match status" value="1"/>
</dbReference>
<dbReference type="SUPFAM" id="SSF48498">
    <property type="entry name" value="Tetracyclin repressor-like, C-terminal domain"/>
    <property type="match status" value="1"/>
</dbReference>
<dbReference type="InterPro" id="IPR001647">
    <property type="entry name" value="HTH_TetR"/>
</dbReference>
<evidence type="ECO:0000313" key="7">
    <source>
        <dbReference type="Proteomes" id="UP000239209"/>
    </source>
</evidence>
<reference evidence="6 7" key="1">
    <citation type="submission" date="2018-03" db="EMBL/GenBank/DDBJ databases">
        <title>Genomic Encyclopedia of Archaeal and Bacterial Type Strains, Phase II (KMG-II): from individual species to whole genera.</title>
        <authorList>
            <person name="Goeker M."/>
        </authorList>
    </citation>
    <scope>NUCLEOTIDE SEQUENCE [LARGE SCALE GENOMIC DNA]</scope>
    <source>
        <strain evidence="6 7">DSM 45348</strain>
    </source>
</reference>
<evidence type="ECO:0000256" key="2">
    <source>
        <dbReference type="ARBA" id="ARBA00023125"/>
    </source>
</evidence>
<dbReference type="Gene3D" id="1.10.357.10">
    <property type="entry name" value="Tetracycline Repressor, domain 2"/>
    <property type="match status" value="1"/>
</dbReference>
<feature type="DNA-binding region" description="H-T-H motif" evidence="4">
    <location>
        <begin position="28"/>
        <end position="47"/>
    </location>
</feature>
<dbReference type="Pfam" id="PF21597">
    <property type="entry name" value="TetR_C_43"/>
    <property type="match status" value="1"/>
</dbReference>
<organism evidence="6 7">
    <name type="scientific">Pseudosporangium ferrugineum</name>
    <dbReference type="NCBI Taxonomy" id="439699"/>
    <lineage>
        <taxon>Bacteria</taxon>
        <taxon>Bacillati</taxon>
        <taxon>Actinomycetota</taxon>
        <taxon>Actinomycetes</taxon>
        <taxon>Micromonosporales</taxon>
        <taxon>Micromonosporaceae</taxon>
        <taxon>Pseudosporangium</taxon>
    </lineage>
</organism>
<sequence length="189" mass="20143">MRIDAEENRARIIAAARDLIAEAGPDVPMARVARRAGVGKATLYRRFPTRKDLVAQTYADRHAQCSASWHEAARDPDPARAFRETILRLCAAQVVDRGYTTAVLSGQGLDIDRADYDRALSLLLDRARAAGALRPGIGAADLWLLLAGNAGVIAVAGPGAPAASRRFAEHMLRSFAPDPAGHPRPASSG</sequence>
<dbReference type="PROSITE" id="PS50977">
    <property type="entry name" value="HTH_TETR_2"/>
    <property type="match status" value="1"/>
</dbReference>
<dbReference type="Pfam" id="PF00440">
    <property type="entry name" value="TetR_N"/>
    <property type="match status" value="1"/>
</dbReference>
<keyword evidence="2 4" id="KW-0238">DNA-binding</keyword>
<dbReference type="InterPro" id="IPR009057">
    <property type="entry name" value="Homeodomain-like_sf"/>
</dbReference>
<keyword evidence="1" id="KW-0805">Transcription regulation</keyword>
<dbReference type="GO" id="GO:0000976">
    <property type="term" value="F:transcription cis-regulatory region binding"/>
    <property type="evidence" value="ECO:0007669"/>
    <property type="project" value="TreeGrafter"/>
</dbReference>
<dbReference type="PANTHER" id="PTHR30055:SF234">
    <property type="entry name" value="HTH-TYPE TRANSCRIPTIONAL REGULATOR BETI"/>
    <property type="match status" value="1"/>
</dbReference>
<dbReference type="InterPro" id="IPR050109">
    <property type="entry name" value="HTH-type_TetR-like_transc_reg"/>
</dbReference>
<comment type="caution">
    <text evidence="6">The sequence shown here is derived from an EMBL/GenBank/DDBJ whole genome shotgun (WGS) entry which is preliminary data.</text>
</comment>
<gene>
    <name evidence="6" type="ORF">CLV70_11852</name>
</gene>
<proteinExistence type="predicted"/>
<dbReference type="InterPro" id="IPR049445">
    <property type="entry name" value="TetR_SbtR-like_C"/>
</dbReference>
<dbReference type="PRINTS" id="PR00455">
    <property type="entry name" value="HTHTETR"/>
</dbReference>
<name>A0A2T0RLH6_9ACTN</name>
<dbReference type="InterPro" id="IPR036271">
    <property type="entry name" value="Tet_transcr_reg_TetR-rel_C_sf"/>
</dbReference>
<dbReference type="RefSeq" id="WP_106130053.1">
    <property type="nucleotide sequence ID" value="NZ_PVZG01000018.1"/>
</dbReference>
<keyword evidence="7" id="KW-1185">Reference proteome</keyword>
<evidence type="ECO:0000256" key="3">
    <source>
        <dbReference type="ARBA" id="ARBA00023163"/>
    </source>
</evidence>
<dbReference type="AlphaFoldDB" id="A0A2T0RLH6"/>
<keyword evidence="3" id="KW-0804">Transcription</keyword>
<evidence type="ECO:0000256" key="4">
    <source>
        <dbReference type="PROSITE-ProRule" id="PRU00335"/>
    </source>
</evidence>
<dbReference type="EMBL" id="PVZG01000018">
    <property type="protein sequence ID" value="PRY21987.1"/>
    <property type="molecule type" value="Genomic_DNA"/>
</dbReference>
<protein>
    <submittedName>
        <fullName evidence="6">TetR family transcriptional regulator</fullName>
    </submittedName>
</protein>
<dbReference type="Proteomes" id="UP000239209">
    <property type="component" value="Unassembled WGS sequence"/>
</dbReference>
<evidence type="ECO:0000256" key="1">
    <source>
        <dbReference type="ARBA" id="ARBA00023015"/>
    </source>
</evidence>
<dbReference type="OrthoDB" id="9795011at2"/>
<accession>A0A2T0RLH6</accession>
<feature type="domain" description="HTH tetR-type" evidence="5">
    <location>
        <begin position="6"/>
        <end position="65"/>
    </location>
</feature>
<dbReference type="GO" id="GO:0003700">
    <property type="term" value="F:DNA-binding transcription factor activity"/>
    <property type="evidence" value="ECO:0007669"/>
    <property type="project" value="TreeGrafter"/>
</dbReference>